<dbReference type="GeneID" id="36579611"/>
<proteinExistence type="predicted"/>
<feature type="compositionally biased region" description="Polar residues" evidence="1">
    <location>
        <begin position="266"/>
        <end position="277"/>
    </location>
</feature>
<dbReference type="EMBL" id="KZ613913">
    <property type="protein sequence ID" value="PMD50817.1"/>
    <property type="molecule type" value="Genomic_DNA"/>
</dbReference>
<feature type="region of interest" description="Disordered" evidence="1">
    <location>
        <begin position="213"/>
        <end position="299"/>
    </location>
</feature>
<evidence type="ECO:0000313" key="2">
    <source>
        <dbReference type="EMBL" id="PMD50817.1"/>
    </source>
</evidence>
<dbReference type="RefSeq" id="XP_024727721.1">
    <property type="nucleotide sequence ID" value="XM_024871529.1"/>
</dbReference>
<feature type="region of interest" description="Disordered" evidence="1">
    <location>
        <begin position="164"/>
        <end position="191"/>
    </location>
</feature>
<sequence>MDVPDRRADCILPPLPPPTDIPARSADHVPPPLPSPDLAWEWGEPNEISGPSFNTRAFQPGSSLHWRFGSRRSRLDEQPELPHRRRFTSTIEYDNAGASTDPEIGTNLHPLNASYTSLVPKGIASDRSKSEEASSAGIGFQNSVHERFRTNAQAHDKSVLEKLSAGRDPDYAPPRSSFPPLSRPSFFRPETDNPYPRDPFSWWAEIGPLSFQNNDDLTEPLDNVAGQKRRASSPPPLSAIVDSPWLPPENEPKFEPSAFDPFNPSPAGSTSLKNRYQPSLERQPLEPSENRQTFQGILF</sequence>
<feature type="region of interest" description="Disordered" evidence="1">
    <location>
        <begin position="1"/>
        <end position="56"/>
    </location>
</feature>
<evidence type="ECO:0000256" key="1">
    <source>
        <dbReference type="SAM" id="MobiDB-lite"/>
    </source>
</evidence>
<accession>A0A2J6SJ78</accession>
<feature type="compositionally biased region" description="Low complexity" evidence="1">
    <location>
        <begin position="173"/>
        <end position="188"/>
    </location>
</feature>
<feature type="region of interest" description="Disordered" evidence="1">
    <location>
        <begin position="69"/>
        <end position="108"/>
    </location>
</feature>
<dbReference type="AlphaFoldDB" id="A0A2J6SJ78"/>
<keyword evidence="3" id="KW-1185">Reference proteome</keyword>
<reference evidence="2 3" key="1">
    <citation type="submission" date="2016-04" db="EMBL/GenBank/DDBJ databases">
        <title>A degradative enzymes factory behind the ericoid mycorrhizal symbiosis.</title>
        <authorList>
            <consortium name="DOE Joint Genome Institute"/>
            <person name="Martino E."/>
            <person name="Morin E."/>
            <person name="Grelet G."/>
            <person name="Kuo A."/>
            <person name="Kohler A."/>
            <person name="Daghino S."/>
            <person name="Barry K."/>
            <person name="Choi C."/>
            <person name="Cichocki N."/>
            <person name="Clum A."/>
            <person name="Copeland A."/>
            <person name="Hainaut M."/>
            <person name="Haridas S."/>
            <person name="Labutti K."/>
            <person name="Lindquist E."/>
            <person name="Lipzen A."/>
            <person name="Khouja H.-R."/>
            <person name="Murat C."/>
            <person name="Ohm R."/>
            <person name="Olson A."/>
            <person name="Spatafora J."/>
            <person name="Veneault-Fourrey C."/>
            <person name="Henrissat B."/>
            <person name="Grigoriev I."/>
            <person name="Martin F."/>
            <person name="Perotto S."/>
        </authorList>
    </citation>
    <scope>NUCLEOTIDE SEQUENCE [LARGE SCALE GENOMIC DNA]</scope>
    <source>
        <strain evidence="2 3">E</strain>
    </source>
</reference>
<name>A0A2J6SJ78_9HELO</name>
<organism evidence="2 3">
    <name type="scientific">Hyaloscypha bicolor E</name>
    <dbReference type="NCBI Taxonomy" id="1095630"/>
    <lineage>
        <taxon>Eukaryota</taxon>
        <taxon>Fungi</taxon>
        <taxon>Dikarya</taxon>
        <taxon>Ascomycota</taxon>
        <taxon>Pezizomycotina</taxon>
        <taxon>Leotiomycetes</taxon>
        <taxon>Helotiales</taxon>
        <taxon>Hyaloscyphaceae</taxon>
        <taxon>Hyaloscypha</taxon>
        <taxon>Hyaloscypha bicolor</taxon>
    </lineage>
</organism>
<feature type="compositionally biased region" description="Polar residues" evidence="1">
    <location>
        <begin position="290"/>
        <end position="299"/>
    </location>
</feature>
<feature type="compositionally biased region" description="Basic and acidic residues" evidence="1">
    <location>
        <begin position="73"/>
        <end position="82"/>
    </location>
</feature>
<dbReference type="InParanoid" id="A0A2J6SJ78"/>
<evidence type="ECO:0000313" key="3">
    <source>
        <dbReference type="Proteomes" id="UP000235371"/>
    </source>
</evidence>
<gene>
    <name evidence="2" type="ORF">K444DRAFT_277111</name>
</gene>
<dbReference type="Proteomes" id="UP000235371">
    <property type="component" value="Unassembled WGS sequence"/>
</dbReference>
<protein>
    <submittedName>
        <fullName evidence="2">Uncharacterized protein</fullName>
    </submittedName>
</protein>